<dbReference type="InterPro" id="IPR003660">
    <property type="entry name" value="HAMP_dom"/>
</dbReference>
<evidence type="ECO:0000313" key="14">
    <source>
        <dbReference type="EMBL" id="NIZ61573.1"/>
    </source>
</evidence>
<comment type="similarity">
    <text evidence="7">Belongs to the methyl-accepting chemotaxis (MCP) protein family.</text>
</comment>
<dbReference type="PANTHER" id="PTHR43531:SF11">
    <property type="entry name" value="METHYL-ACCEPTING CHEMOTAXIS PROTEIN 3"/>
    <property type="match status" value="1"/>
</dbReference>
<comment type="caution">
    <text evidence="14">The sequence shown here is derived from an EMBL/GenBank/DDBJ whole genome shotgun (WGS) entry which is preliminary data.</text>
</comment>
<dbReference type="CDD" id="cd06225">
    <property type="entry name" value="HAMP"/>
    <property type="match status" value="1"/>
</dbReference>
<dbReference type="InterPro" id="IPR004089">
    <property type="entry name" value="MCPsignal_dom"/>
</dbReference>
<dbReference type="CDD" id="cd11386">
    <property type="entry name" value="MCP_signal"/>
    <property type="match status" value="1"/>
</dbReference>
<dbReference type="SUPFAM" id="SSF158472">
    <property type="entry name" value="HAMP domain-like"/>
    <property type="match status" value="1"/>
</dbReference>
<keyword evidence="5 11" id="KW-1133">Transmembrane helix</keyword>
<evidence type="ECO:0000256" key="2">
    <source>
        <dbReference type="ARBA" id="ARBA00022475"/>
    </source>
</evidence>
<evidence type="ECO:0000259" key="13">
    <source>
        <dbReference type="PROSITE" id="PS50885"/>
    </source>
</evidence>
<reference evidence="14 15" key="1">
    <citation type="submission" date="2018-05" db="EMBL/GenBank/DDBJ databases">
        <authorList>
            <person name="Zhang Y.-J."/>
        </authorList>
    </citation>
    <scope>NUCLEOTIDE SEQUENCE [LARGE SCALE GENOMIC DNA]</scope>
    <source>
        <strain evidence="14 15">CY04</strain>
    </source>
</reference>
<feature type="region of interest" description="Disordered" evidence="10">
    <location>
        <begin position="739"/>
        <end position="759"/>
    </location>
</feature>
<proteinExistence type="inferred from homology"/>
<feature type="domain" description="HAMP" evidence="13">
    <location>
        <begin position="432"/>
        <end position="484"/>
    </location>
</feature>
<name>A0ABX0W9I8_9RHOB</name>
<dbReference type="SUPFAM" id="SSF58104">
    <property type="entry name" value="Methyl-accepting chemotaxis protein (MCP) signaling domain"/>
    <property type="match status" value="1"/>
</dbReference>
<keyword evidence="4 11" id="KW-0812">Transmembrane</keyword>
<dbReference type="Gene3D" id="1.10.287.950">
    <property type="entry name" value="Methyl-accepting chemotaxis protein"/>
    <property type="match status" value="1"/>
</dbReference>
<feature type="domain" description="Methyl-accepting transducer" evidence="12">
    <location>
        <begin position="489"/>
        <end position="718"/>
    </location>
</feature>
<gene>
    <name evidence="14" type="ORF">DL239_11355</name>
</gene>
<evidence type="ECO:0000256" key="4">
    <source>
        <dbReference type="ARBA" id="ARBA00022692"/>
    </source>
</evidence>
<evidence type="ECO:0000313" key="15">
    <source>
        <dbReference type="Proteomes" id="UP001429564"/>
    </source>
</evidence>
<feature type="coiled-coil region" evidence="9">
    <location>
        <begin position="413"/>
        <end position="441"/>
    </location>
</feature>
<feature type="transmembrane region" description="Helical" evidence="11">
    <location>
        <begin position="15"/>
        <end position="36"/>
    </location>
</feature>
<keyword evidence="15" id="KW-1185">Reference proteome</keyword>
<dbReference type="Pfam" id="PF00015">
    <property type="entry name" value="MCPsignal"/>
    <property type="match status" value="1"/>
</dbReference>
<dbReference type="SMART" id="SM00283">
    <property type="entry name" value="MA"/>
    <property type="match status" value="1"/>
</dbReference>
<dbReference type="Pfam" id="PF02743">
    <property type="entry name" value="dCache_1"/>
    <property type="match status" value="1"/>
</dbReference>
<evidence type="ECO:0000256" key="3">
    <source>
        <dbReference type="ARBA" id="ARBA00022500"/>
    </source>
</evidence>
<evidence type="ECO:0000256" key="5">
    <source>
        <dbReference type="ARBA" id="ARBA00022989"/>
    </source>
</evidence>
<evidence type="ECO:0000256" key="11">
    <source>
        <dbReference type="SAM" id="Phobius"/>
    </source>
</evidence>
<evidence type="ECO:0000259" key="12">
    <source>
        <dbReference type="PROSITE" id="PS50111"/>
    </source>
</evidence>
<keyword evidence="8" id="KW-0807">Transducer</keyword>
<dbReference type="EMBL" id="QHLQ01000010">
    <property type="protein sequence ID" value="NIZ61573.1"/>
    <property type="molecule type" value="Genomic_DNA"/>
</dbReference>
<dbReference type="Gene3D" id="1.10.8.500">
    <property type="entry name" value="HAMP domain in histidine kinase"/>
    <property type="match status" value="1"/>
</dbReference>
<evidence type="ECO:0000256" key="9">
    <source>
        <dbReference type="SAM" id="Coils"/>
    </source>
</evidence>
<dbReference type="Gene3D" id="3.30.450.20">
    <property type="entry name" value="PAS domain"/>
    <property type="match status" value="1"/>
</dbReference>
<keyword evidence="2" id="KW-1003">Cell membrane</keyword>
<sequence length="785" mass="84499">MKTFNTIKLAHKLPIFLVGFGALMAVILVTFSTISFKNNTIAKSEENFMALVAGRDMALRSFLDSVDSDIITVAASPSTGTAVERFSMSWNGLARSGDAGEALRQGYVNDNPNPLGHKHLLDRAEGKSSYHGLHEGVHPSFRTLMEAKGYYDVFMMNLEGDIIYSVFKELDYGTNLMTGPYKDTGLAQVFRSAVDAKPGEVFFSDMEGYAPSHGAAAAFVATVVLDEIGEPIGVLAFQLPVDLLTNITNNTEGLGDSVEIYLVGTDNRSRTTSRFEDGYQVLDDLKPSQQVQSAMEGRKEFYHDTTGLKGQKVIAFSEDIQFHNVQWALVAEQDWSEVMAPVNAARNKMLIASALLAAGMSFLGWLFARTITRPIARICESMNEVAEGNMEGEIPSSKRGDELGQIGKTLVSLRDDLKLARSAEEQRAEQQREQNAVVEQLSVGLVNLSAGDFSKPLNTAFPEEYEQLRSDFNRTLTTLSSTIVEVISSADSIRNGASEISQASDDLSQRTESQAATLEQTAAALEEMTTSVKSAADGTRSVENIVNEAKVEAEESGAVVQNAVAAMTEIENSSTHISQIIGVIDDIAFQTNLLALNAGVEAARAGEAGRGFAVVASEVRALAQRSSDAAMEIKTLIGDSSKQVEQGVNLVGKAGSALTNIIDRVTNISRLVSEIAVGTEEQSTGLGEINLGVTQLDQVTQQNAAMVEEATAASHLLNTDANKLSEMVSHFNIDGTKRAEAKPASVVEPTTPTAHGMDWDSEPEVQPRAVAVNGHSNAADTWEDF</sequence>
<dbReference type="PROSITE" id="PS50111">
    <property type="entry name" value="CHEMOTAXIS_TRANSDUC_2"/>
    <property type="match status" value="1"/>
</dbReference>
<evidence type="ECO:0000256" key="7">
    <source>
        <dbReference type="ARBA" id="ARBA00029447"/>
    </source>
</evidence>
<comment type="subcellular location">
    <subcellularLocation>
        <location evidence="1">Cell membrane</location>
        <topology evidence="1">Multi-pass membrane protein</topology>
    </subcellularLocation>
</comment>
<dbReference type="InterPro" id="IPR033479">
    <property type="entry name" value="dCache_1"/>
</dbReference>
<evidence type="ECO:0000256" key="8">
    <source>
        <dbReference type="PROSITE-ProRule" id="PRU00284"/>
    </source>
</evidence>
<keyword evidence="9" id="KW-0175">Coiled coil</keyword>
<organism evidence="14 15">
    <name type="scientific">Parasedimentitalea denitrificans</name>
    <dbReference type="NCBI Taxonomy" id="2211118"/>
    <lineage>
        <taxon>Bacteria</taxon>
        <taxon>Pseudomonadati</taxon>
        <taxon>Pseudomonadota</taxon>
        <taxon>Alphaproteobacteria</taxon>
        <taxon>Rhodobacterales</taxon>
        <taxon>Paracoccaceae</taxon>
        <taxon>Parasedimentitalea</taxon>
    </lineage>
</organism>
<dbReference type="Pfam" id="PF00672">
    <property type="entry name" value="HAMP"/>
    <property type="match status" value="1"/>
</dbReference>
<protein>
    <submittedName>
        <fullName evidence="14">Methyl-accepting chemotaxis protein</fullName>
    </submittedName>
</protein>
<evidence type="ECO:0000256" key="10">
    <source>
        <dbReference type="SAM" id="MobiDB-lite"/>
    </source>
</evidence>
<dbReference type="InterPro" id="IPR051310">
    <property type="entry name" value="MCP_chemotaxis"/>
</dbReference>
<feature type="domain" description="HAMP" evidence="13">
    <location>
        <begin position="369"/>
        <end position="422"/>
    </location>
</feature>
<accession>A0ABX0W9I8</accession>
<dbReference type="SMART" id="SM00304">
    <property type="entry name" value="HAMP"/>
    <property type="match status" value="3"/>
</dbReference>
<keyword evidence="3" id="KW-0145">Chemotaxis</keyword>
<dbReference type="Proteomes" id="UP001429564">
    <property type="component" value="Unassembled WGS sequence"/>
</dbReference>
<evidence type="ECO:0000256" key="6">
    <source>
        <dbReference type="ARBA" id="ARBA00023136"/>
    </source>
</evidence>
<dbReference type="PROSITE" id="PS50885">
    <property type="entry name" value="HAMP"/>
    <property type="match status" value="2"/>
</dbReference>
<keyword evidence="6 11" id="KW-0472">Membrane</keyword>
<dbReference type="PANTHER" id="PTHR43531">
    <property type="entry name" value="PROTEIN ICFG"/>
    <property type="match status" value="1"/>
</dbReference>
<dbReference type="RefSeq" id="WP_167684217.1">
    <property type="nucleotide sequence ID" value="NZ_QHLQ01000010.1"/>
</dbReference>
<evidence type="ECO:0000256" key="1">
    <source>
        <dbReference type="ARBA" id="ARBA00004651"/>
    </source>
</evidence>